<feature type="region of interest" description="Disordered" evidence="1">
    <location>
        <begin position="1"/>
        <end position="24"/>
    </location>
</feature>
<sequence length="185" mass="20409">MELSDECRDCAKGQHGSGGDQRNGRYRFGINPEWFAHPTFGFDLLPVEVNMLFQTQTDKIEVFNIREARLFQEHNALIRGSRSRALFIETAYLFCMDAFASASSRMSPTRAPRAPGTPRSSPPWTDRPSASTGKRAAGGGIHPGGPGLQPSLTLSATNRAIQSKENTDRVCGTRDSDQSVWFICQ</sequence>
<organism evidence="2 3">
    <name type="scientific">Macrostomum lignano</name>
    <dbReference type="NCBI Taxonomy" id="282301"/>
    <lineage>
        <taxon>Eukaryota</taxon>
        <taxon>Metazoa</taxon>
        <taxon>Spiralia</taxon>
        <taxon>Lophotrochozoa</taxon>
        <taxon>Platyhelminthes</taxon>
        <taxon>Rhabditophora</taxon>
        <taxon>Macrostomorpha</taxon>
        <taxon>Macrostomida</taxon>
        <taxon>Macrostomidae</taxon>
        <taxon>Macrostomum</taxon>
    </lineage>
</organism>
<dbReference type="WBParaSite" id="maker-unitig_35833-snap-gene-0.1-mRNA-1">
    <property type="protein sequence ID" value="maker-unitig_35833-snap-gene-0.1-mRNA-1"/>
    <property type="gene ID" value="maker-unitig_35833-snap-gene-0.1"/>
</dbReference>
<name>A0A1I8FIC0_9PLAT</name>
<evidence type="ECO:0000256" key="1">
    <source>
        <dbReference type="SAM" id="MobiDB-lite"/>
    </source>
</evidence>
<feature type="compositionally biased region" description="Gly residues" evidence="1">
    <location>
        <begin position="136"/>
        <end position="147"/>
    </location>
</feature>
<feature type="compositionally biased region" description="Low complexity" evidence="1">
    <location>
        <begin position="107"/>
        <end position="123"/>
    </location>
</feature>
<proteinExistence type="predicted"/>
<feature type="region of interest" description="Disordered" evidence="1">
    <location>
        <begin position="105"/>
        <end position="152"/>
    </location>
</feature>
<evidence type="ECO:0000313" key="3">
    <source>
        <dbReference type="WBParaSite" id="maker-unitig_35833-snap-gene-0.1-mRNA-1"/>
    </source>
</evidence>
<evidence type="ECO:0000313" key="2">
    <source>
        <dbReference type="Proteomes" id="UP000095280"/>
    </source>
</evidence>
<keyword evidence="2" id="KW-1185">Reference proteome</keyword>
<reference evidence="3" key="1">
    <citation type="submission" date="2016-11" db="UniProtKB">
        <authorList>
            <consortium name="WormBaseParasite"/>
        </authorList>
    </citation>
    <scope>IDENTIFICATION</scope>
</reference>
<feature type="compositionally biased region" description="Basic and acidic residues" evidence="1">
    <location>
        <begin position="1"/>
        <end position="12"/>
    </location>
</feature>
<protein>
    <submittedName>
        <fullName evidence="3">Transposase</fullName>
    </submittedName>
</protein>
<dbReference type="Proteomes" id="UP000095280">
    <property type="component" value="Unplaced"/>
</dbReference>
<accession>A0A1I8FIC0</accession>
<dbReference type="AlphaFoldDB" id="A0A1I8FIC0"/>